<evidence type="ECO:0000313" key="1">
    <source>
        <dbReference type="EMBL" id="PGH81124.1"/>
    </source>
</evidence>
<sequence>MYKQFNDNEEPLLQIVLSDINAVPNVIYKGEEIKGKARVSFDWATDGHRRKPGTYIYIKHVEDSKKRINKKIIQHNHPIVEDQVELYRL</sequence>
<name>A0A9X7BWH5_BACTU</name>
<comment type="caution">
    <text evidence="1">The sequence shown here is derived from an EMBL/GenBank/DDBJ whole genome shotgun (WGS) entry which is preliminary data.</text>
</comment>
<dbReference type="EMBL" id="NUFN01000030">
    <property type="protein sequence ID" value="PGH81124.1"/>
    <property type="molecule type" value="Genomic_DNA"/>
</dbReference>
<gene>
    <name evidence="1" type="ORF">CN899_21190</name>
</gene>
<reference evidence="1 2" key="1">
    <citation type="submission" date="2017-09" db="EMBL/GenBank/DDBJ databases">
        <title>Large-scale bioinformatics analysis of Bacillus genomes uncovers conserved roles of natural products in bacterial physiology.</title>
        <authorList>
            <consortium name="Agbiome Team Llc"/>
            <person name="Bleich R.M."/>
            <person name="Grubbs K.J."/>
            <person name="Santa Maria K.C."/>
            <person name="Allen S.E."/>
            <person name="Farag S."/>
            <person name="Shank E.A."/>
            <person name="Bowers A."/>
        </authorList>
    </citation>
    <scope>NUCLEOTIDE SEQUENCE [LARGE SCALE GENOMIC DNA]</scope>
    <source>
        <strain evidence="1 2">AFS058004</strain>
    </source>
</reference>
<evidence type="ECO:0000313" key="2">
    <source>
        <dbReference type="Proteomes" id="UP000222944"/>
    </source>
</evidence>
<organism evidence="1 2">
    <name type="scientific">Bacillus thuringiensis</name>
    <dbReference type="NCBI Taxonomy" id="1428"/>
    <lineage>
        <taxon>Bacteria</taxon>
        <taxon>Bacillati</taxon>
        <taxon>Bacillota</taxon>
        <taxon>Bacilli</taxon>
        <taxon>Bacillales</taxon>
        <taxon>Bacillaceae</taxon>
        <taxon>Bacillus</taxon>
        <taxon>Bacillus cereus group</taxon>
    </lineage>
</organism>
<protein>
    <submittedName>
        <fullName evidence="1">Uncharacterized protein</fullName>
    </submittedName>
</protein>
<dbReference type="Proteomes" id="UP000222944">
    <property type="component" value="Unassembled WGS sequence"/>
</dbReference>
<accession>A0A9X7BWH5</accession>
<proteinExistence type="predicted"/>
<dbReference type="AlphaFoldDB" id="A0A9X7BWH5"/>